<dbReference type="Gene3D" id="1.10.287.1490">
    <property type="match status" value="1"/>
</dbReference>
<feature type="coiled-coil region" evidence="1">
    <location>
        <begin position="454"/>
        <end position="576"/>
    </location>
</feature>
<feature type="region of interest" description="Disordered" evidence="2">
    <location>
        <begin position="599"/>
        <end position="724"/>
    </location>
</feature>
<feature type="compositionally biased region" description="Basic and acidic residues" evidence="2">
    <location>
        <begin position="1288"/>
        <end position="1300"/>
    </location>
</feature>
<dbReference type="Proteomes" id="UP000221165">
    <property type="component" value="Unassembled WGS sequence"/>
</dbReference>
<keyword evidence="4" id="KW-1185">Reference proteome</keyword>
<feature type="compositionally biased region" description="Polar residues" evidence="2">
    <location>
        <begin position="1311"/>
        <end position="1320"/>
    </location>
</feature>
<feature type="compositionally biased region" description="Low complexity" evidence="2">
    <location>
        <begin position="1206"/>
        <end position="1219"/>
    </location>
</feature>
<comment type="caution">
    <text evidence="3">The sequence shown here is derived from an EMBL/GenBank/DDBJ whole genome shotgun (WGS) entry which is preliminary data.</text>
</comment>
<dbReference type="PANTHER" id="PTHR45615:SF80">
    <property type="entry name" value="GRIP DOMAIN-CONTAINING PROTEIN"/>
    <property type="match status" value="1"/>
</dbReference>
<feature type="compositionally biased region" description="Basic residues" evidence="2">
    <location>
        <begin position="1019"/>
        <end position="1028"/>
    </location>
</feature>
<feature type="compositionally biased region" description="Polar residues" evidence="2">
    <location>
        <begin position="1130"/>
        <end position="1146"/>
    </location>
</feature>
<reference evidence="3 4" key="1">
    <citation type="journal article" date="2017" name="Int. J. Parasitol.">
        <title>The genome of the protozoan parasite Cystoisospora suis and a reverse vaccinology approach to identify vaccine candidates.</title>
        <authorList>
            <person name="Palmieri N."/>
            <person name="Shrestha A."/>
            <person name="Ruttkowski B."/>
            <person name="Beck T."/>
            <person name="Vogl C."/>
            <person name="Tomley F."/>
            <person name="Blake D.P."/>
            <person name="Joachim A."/>
        </authorList>
    </citation>
    <scope>NUCLEOTIDE SEQUENCE [LARGE SCALE GENOMIC DNA]</scope>
    <source>
        <strain evidence="3 4">Wien I</strain>
    </source>
</reference>
<protein>
    <submittedName>
        <fullName evidence="3">Uncharacterized protein</fullName>
    </submittedName>
</protein>
<feature type="compositionally biased region" description="Basic and acidic residues" evidence="2">
    <location>
        <begin position="935"/>
        <end position="956"/>
    </location>
</feature>
<dbReference type="VEuPathDB" id="ToxoDB:CSUI_003517"/>
<dbReference type="PANTHER" id="PTHR45615">
    <property type="entry name" value="MYOSIN HEAVY CHAIN, NON-MUSCLE"/>
    <property type="match status" value="1"/>
</dbReference>
<feature type="compositionally biased region" description="Basic and acidic residues" evidence="2">
    <location>
        <begin position="1149"/>
        <end position="1159"/>
    </location>
</feature>
<feature type="compositionally biased region" description="Low complexity" evidence="2">
    <location>
        <begin position="1083"/>
        <end position="1097"/>
    </location>
</feature>
<evidence type="ECO:0000313" key="3">
    <source>
        <dbReference type="EMBL" id="PHJ22643.1"/>
    </source>
</evidence>
<feature type="compositionally biased region" description="Basic and acidic residues" evidence="2">
    <location>
        <begin position="1250"/>
        <end position="1259"/>
    </location>
</feature>
<feature type="compositionally biased region" description="Low complexity" evidence="2">
    <location>
        <begin position="316"/>
        <end position="331"/>
    </location>
</feature>
<feature type="region of interest" description="Disordered" evidence="2">
    <location>
        <begin position="879"/>
        <end position="902"/>
    </location>
</feature>
<dbReference type="OrthoDB" id="346154at2759"/>
<feature type="region of interest" description="Disordered" evidence="2">
    <location>
        <begin position="395"/>
        <end position="424"/>
    </location>
</feature>
<feature type="compositionally biased region" description="Gly residues" evidence="2">
    <location>
        <begin position="264"/>
        <end position="273"/>
    </location>
</feature>
<sequence>MLRAENAHLKRLIAEQQTEGEGRGGGAAGGGAKCFAELAHLRRERDELQRQLATLRADYEDLQREYANLQRDRRMEVEALHSKTRTVEAQIEFLGQQHQQELDEKESRIQELEMKLVDLEQEVELAQSPLAAPYSQARSLDMDEMKDRVADLEKRLQVAKADNQRRAEETDRLREELQDIKARGTDEGTVASIKAERDYLRAQVEECEAKAKNYQLKAEGLEDQVERLCDETHKKMELVNRLEAEISDLRLQLEMAKTGDSRRGGGLAGGSGDTLGDETADVAELQRLLKEKEKSVWDLSDRLLQISTEKDQLEQAPTTASSQPLTPSSSSSKKKVSKTALTEDNIQLQQQVNQLQTQLAQIKKKDAEIAALEVSKEYQVQALSVARNVILPVTHRKPSGTKGKSASSCDSTEASSSSSTEEEEGDLQVALALKTAALRALSVKNAHLNDVLQRLRIATSAQQAEKELEDLSRKLEETRKELRESQEDVRTLKTDKSKLQARISRLETELDLAQRTLTSTREALQEAQTRNVSTADRYKAQSEKYSTMLSDAMREVDRLQEEVAKERTARLDASNRYREQIRALRASKARRLDVEDEDPLKPVYFPPHARAPRHRNLSLQEETLPKETEDSSGSSARSRAGRISEEGDTMMNASAKQEDRQPLPSLEKTHAEDEEKNTEDGENEKKKKLSGIGEGGGEREDDDQSSSHAGHLSKPSDGSEDGKSCALLVPSKIEEKDWVEISEGSKFSGSMVWNSPPSELYVDRNTTYILPSYDIQEGVIVKTSDGCTLYSSPAYYYSSSEGVSYSSWGGPIRYYPYDAIESYPIVQTGEICRGGGGEDGFSLGVTGGVHQHRRPVKEGQGVVGCEVCEYYSPSCMNENEEPKKKHHVKEGGEEEEDEKTAKYYSILGEDGIVRCVKSEERRKKQPPMKSLEPTVEEKHRAAEVLRKYVEEEELKRERRAARRKREEVDEDSLSSQKTETHQARPENTSSSSFFLSEGGRYQEEEERGSMRRQEGRISTTRRSHSRAQNHRDGGLLYPDKPPHAEEEESSVVCPHSPGGPVNAVQTLFSSNANTPPLLRKGSSHSNSRSSSSNNINSGTIEKWNSAPCGGGGVGPGSGNRSSPSSRYDNEQSSAVGCSPVSKNASESGPEIRREGEAREGSSSSLHTPGASGKQQSMPHPACGVITSAGANLQSGHVASTTPKSQGNLLSSSHNSSHSGPVAGTAANLSLKGGEESTGGKKTRTASPGEAIRDEEKCLGVREGVTAGEGRTGTRLRALTPPPSSLSEVVREDTQRDRGRETSPGTARGRQPQRQNSSPRETPSKKGDSNEYIDIRHVLGRLESVNKKGRTFFGEKGIEGENSEKGVGAGEDGGGATCVSEDVDLS</sequence>
<organism evidence="3 4">
    <name type="scientific">Cystoisospora suis</name>
    <dbReference type="NCBI Taxonomy" id="483139"/>
    <lineage>
        <taxon>Eukaryota</taxon>
        <taxon>Sar</taxon>
        <taxon>Alveolata</taxon>
        <taxon>Apicomplexa</taxon>
        <taxon>Conoidasida</taxon>
        <taxon>Coccidia</taxon>
        <taxon>Eucoccidiorida</taxon>
        <taxon>Eimeriorina</taxon>
        <taxon>Sarcocystidae</taxon>
        <taxon>Cystoisospora</taxon>
    </lineage>
</organism>
<feature type="compositionally biased region" description="Polar residues" evidence="2">
    <location>
        <begin position="985"/>
        <end position="994"/>
    </location>
</feature>
<accession>A0A2C6L569</accession>
<evidence type="ECO:0000256" key="1">
    <source>
        <dbReference type="SAM" id="Coils"/>
    </source>
</evidence>
<keyword evidence="1" id="KW-0175">Coiled coil</keyword>
<evidence type="ECO:0000256" key="2">
    <source>
        <dbReference type="SAM" id="MobiDB-lite"/>
    </source>
</evidence>
<name>A0A2C6L569_9APIC</name>
<feature type="compositionally biased region" description="Basic and acidic residues" evidence="2">
    <location>
        <begin position="1321"/>
        <end position="1332"/>
    </location>
</feature>
<feature type="region of interest" description="Disordered" evidence="2">
    <location>
        <begin position="1352"/>
        <end position="1385"/>
    </location>
</feature>
<gene>
    <name evidence="3" type="ORF">CSUI_003517</name>
</gene>
<dbReference type="GeneID" id="94426924"/>
<evidence type="ECO:0000313" key="4">
    <source>
        <dbReference type="Proteomes" id="UP000221165"/>
    </source>
</evidence>
<feature type="compositionally biased region" description="Gly residues" evidence="2">
    <location>
        <begin position="1108"/>
        <end position="1117"/>
    </location>
</feature>
<feature type="compositionally biased region" description="Polar residues" evidence="2">
    <location>
        <begin position="1063"/>
        <end position="1074"/>
    </location>
</feature>
<feature type="compositionally biased region" description="Gly residues" evidence="2">
    <location>
        <begin position="1366"/>
        <end position="1375"/>
    </location>
</feature>
<feature type="region of interest" description="Disordered" evidence="2">
    <location>
        <begin position="310"/>
        <end position="338"/>
    </location>
</feature>
<feature type="compositionally biased region" description="Low complexity" evidence="2">
    <location>
        <begin position="405"/>
        <end position="419"/>
    </location>
</feature>
<feature type="region of interest" description="Disordered" evidence="2">
    <location>
        <begin position="918"/>
        <end position="1332"/>
    </location>
</feature>
<feature type="compositionally biased region" description="Basic and acidic residues" evidence="2">
    <location>
        <begin position="656"/>
        <end position="673"/>
    </location>
</feature>
<proteinExistence type="predicted"/>
<dbReference type="EMBL" id="MIGC01001582">
    <property type="protein sequence ID" value="PHJ22643.1"/>
    <property type="molecule type" value="Genomic_DNA"/>
</dbReference>
<feature type="coiled-coil region" evidence="1">
    <location>
        <begin position="338"/>
        <end position="365"/>
    </location>
</feature>
<feature type="compositionally biased region" description="Polar residues" evidence="2">
    <location>
        <begin position="1188"/>
        <end position="1205"/>
    </location>
</feature>
<dbReference type="RefSeq" id="XP_067924320.1">
    <property type="nucleotide sequence ID" value="XM_068063713.1"/>
</dbReference>
<feature type="region of interest" description="Disordered" evidence="2">
    <location>
        <begin position="257"/>
        <end position="277"/>
    </location>
</feature>